<keyword evidence="1" id="KW-0472">Membrane</keyword>
<dbReference type="Pfam" id="PF04020">
    <property type="entry name" value="Phage_holin_4_2"/>
    <property type="match status" value="1"/>
</dbReference>
<feature type="transmembrane region" description="Helical" evidence="1">
    <location>
        <begin position="64"/>
        <end position="87"/>
    </location>
</feature>
<dbReference type="Proteomes" id="UP000199360">
    <property type="component" value="Unassembled WGS sequence"/>
</dbReference>
<feature type="transmembrane region" description="Helical" evidence="1">
    <location>
        <begin position="33"/>
        <end position="52"/>
    </location>
</feature>
<protein>
    <submittedName>
        <fullName evidence="2">Putative membrane protein</fullName>
    </submittedName>
</protein>
<reference evidence="3" key="1">
    <citation type="submission" date="2016-06" db="EMBL/GenBank/DDBJ databases">
        <authorList>
            <person name="Varghese N."/>
            <person name="Submissions Spin"/>
        </authorList>
    </citation>
    <scope>NUCLEOTIDE SEQUENCE [LARGE SCALE GENOMIC DNA]</scope>
    <source>
        <strain evidence="3">DSM 45647</strain>
    </source>
</reference>
<name>A0A1C5IEU5_9ACTN</name>
<dbReference type="EMBL" id="FMDM01000005">
    <property type="protein sequence ID" value="SCG56695.1"/>
    <property type="molecule type" value="Genomic_DNA"/>
</dbReference>
<dbReference type="PANTHER" id="PTHR37309">
    <property type="entry name" value="SLR0284 PROTEIN"/>
    <property type="match status" value="1"/>
</dbReference>
<dbReference type="AlphaFoldDB" id="A0A1C5IEU5"/>
<dbReference type="OrthoDB" id="9810847at2"/>
<evidence type="ECO:0000313" key="3">
    <source>
        <dbReference type="Proteomes" id="UP000199360"/>
    </source>
</evidence>
<keyword evidence="3" id="KW-1185">Reference proteome</keyword>
<gene>
    <name evidence="2" type="ORF">GA0070213_105368</name>
</gene>
<accession>A0A1C5IEU5</accession>
<dbReference type="RefSeq" id="WP_091062162.1">
    <property type="nucleotide sequence ID" value="NZ_FMDM01000005.1"/>
</dbReference>
<keyword evidence="1" id="KW-1133">Transmembrane helix</keyword>
<keyword evidence="1" id="KW-0812">Transmembrane</keyword>
<evidence type="ECO:0000256" key="1">
    <source>
        <dbReference type="SAM" id="Phobius"/>
    </source>
</evidence>
<dbReference type="STRING" id="745366.GA0070213_105368"/>
<sequence>MGFLIRLAITAVALWVATLIVPGVEVSGRNGGNTVFTLIVVALVFGVVNAVLKPLIKVFGCVFYLLTLGLFALVVNALLFLLTDWIAGLLKLPFHVDGFWAAFWGAIVVSVVSWLISVAVPDRLEER</sequence>
<feature type="transmembrane region" description="Helical" evidence="1">
    <location>
        <begin position="99"/>
        <end position="120"/>
    </location>
</feature>
<dbReference type="PANTHER" id="PTHR37309:SF1">
    <property type="entry name" value="SLR0284 PROTEIN"/>
    <property type="match status" value="1"/>
</dbReference>
<dbReference type="InterPro" id="IPR007165">
    <property type="entry name" value="Phage_holin_4_2"/>
</dbReference>
<organism evidence="2 3">
    <name type="scientific">Micromonospora humi</name>
    <dbReference type="NCBI Taxonomy" id="745366"/>
    <lineage>
        <taxon>Bacteria</taxon>
        <taxon>Bacillati</taxon>
        <taxon>Actinomycetota</taxon>
        <taxon>Actinomycetes</taxon>
        <taxon>Micromonosporales</taxon>
        <taxon>Micromonosporaceae</taxon>
        <taxon>Micromonospora</taxon>
    </lineage>
</organism>
<evidence type="ECO:0000313" key="2">
    <source>
        <dbReference type="EMBL" id="SCG56695.1"/>
    </source>
</evidence>
<proteinExistence type="predicted"/>